<dbReference type="AlphaFoldDB" id="A0A9P4TZG8"/>
<keyword evidence="2" id="KW-1185">Reference proteome</keyword>
<name>A0A9P4TZG8_9PEZI</name>
<dbReference type="OrthoDB" id="4424523at2759"/>
<organism evidence="1 2">
    <name type="scientific">Tothia fuscella</name>
    <dbReference type="NCBI Taxonomy" id="1048955"/>
    <lineage>
        <taxon>Eukaryota</taxon>
        <taxon>Fungi</taxon>
        <taxon>Dikarya</taxon>
        <taxon>Ascomycota</taxon>
        <taxon>Pezizomycotina</taxon>
        <taxon>Dothideomycetes</taxon>
        <taxon>Pleosporomycetidae</taxon>
        <taxon>Venturiales</taxon>
        <taxon>Cylindrosympodiaceae</taxon>
        <taxon>Tothia</taxon>
    </lineage>
</organism>
<accession>A0A9P4TZG8</accession>
<evidence type="ECO:0000313" key="2">
    <source>
        <dbReference type="Proteomes" id="UP000800235"/>
    </source>
</evidence>
<dbReference type="Proteomes" id="UP000800235">
    <property type="component" value="Unassembled WGS sequence"/>
</dbReference>
<evidence type="ECO:0000313" key="1">
    <source>
        <dbReference type="EMBL" id="KAF2432499.1"/>
    </source>
</evidence>
<gene>
    <name evidence="1" type="ORF">EJ08DRAFT_647955</name>
</gene>
<reference evidence="1" key="1">
    <citation type="journal article" date="2020" name="Stud. Mycol.">
        <title>101 Dothideomycetes genomes: a test case for predicting lifestyles and emergence of pathogens.</title>
        <authorList>
            <person name="Haridas S."/>
            <person name="Albert R."/>
            <person name="Binder M."/>
            <person name="Bloem J."/>
            <person name="Labutti K."/>
            <person name="Salamov A."/>
            <person name="Andreopoulos B."/>
            <person name="Baker S."/>
            <person name="Barry K."/>
            <person name="Bills G."/>
            <person name="Bluhm B."/>
            <person name="Cannon C."/>
            <person name="Castanera R."/>
            <person name="Culley D."/>
            <person name="Daum C."/>
            <person name="Ezra D."/>
            <person name="Gonzalez J."/>
            <person name="Henrissat B."/>
            <person name="Kuo A."/>
            <person name="Liang C."/>
            <person name="Lipzen A."/>
            <person name="Lutzoni F."/>
            <person name="Magnuson J."/>
            <person name="Mondo S."/>
            <person name="Nolan M."/>
            <person name="Ohm R."/>
            <person name="Pangilinan J."/>
            <person name="Park H.-J."/>
            <person name="Ramirez L."/>
            <person name="Alfaro M."/>
            <person name="Sun H."/>
            <person name="Tritt A."/>
            <person name="Yoshinaga Y."/>
            <person name="Zwiers L.-H."/>
            <person name="Turgeon B."/>
            <person name="Goodwin S."/>
            <person name="Spatafora J."/>
            <person name="Crous P."/>
            <person name="Grigoriev I."/>
        </authorList>
    </citation>
    <scope>NUCLEOTIDE SEQUENCE</scope>
    <source>
        <strain evidence="1">CBS 130266</strain>
    </source>
</reference>
<dbReference type="EMBL" id="MU007025">
    <property type="protein sequence ID" value="KAF2432499.1"/>
    <property type="molecule type" value="Genomic_DNA"/>
</dbReference>
<proteinExistence type="predicted"/>
<comment type="caution">
    <text evidence="1">The sequence shown here is derived from an EMBL/GenBank/DDBJ whole genome shotgun (WGS) entry which is preliminary data.</text>
</comment>
<protein>
    <submittedName>
        <fullName evidence="1">Uncharacterized protein</fullName>
    </submittedName>
</protein>
<sequence length="242" mass="28612">MADDPDETKWVRRLIQTHKTPVWGFVIYRCTYEDDKAWSKFMQIMKFRAHERLRLWEEAEFEVPVTRLIETLDWNVREDRLLFDGATKSFVRDHFREWITSREAVQEQELVDESVGPLVEQEDEQDLDYFNMAKATETRYKFAVHVDADALDSIINRAPQPPEYDYGVGFVNLIQKDWYMPEPGDENDPVDEGEEPIEGCRRHDVGWMKVAIENLNPGIYTAFRDPAAWYVEYVRPPGIGNW</sequence>